<protein>
    <recommendedName>
        <fullName evidence="9">Calpain catalytic domain-containing protein</fullName>
    </recommendedName>
</protein>
<keyword evidence="8" id="KW-1133">Transmembrane helix</keyword>
<feature type="active site" evidence="5 6">
    <location>
        <position position="412"/>
    </location>
</feature>
<dbReference type="Pfam" id="PF00648">
    <property type="entry name" value="Peptidase_C2"/>
    <property type="match status" value="1"/>
</dbReference>
<evidence type="ECO:0000256" key="1">
    <source>
        <dbReference type="ARBA" id="ARBA00007623"/>
    </source>
</evidence>
<dbReference type="PANTHER" id="PTHR10183:SF379">
    <property type="entry name" value="CALPAIN-5"/>
    <property type="match status" value="1"/>
</dbReference>
<evidence type="ECO:0000256" key="7">
    <source>
        <dbReference type="SAM" id="MobiDB-lite"/>
    </source>
</evidence>
<name>A0A7S4PVI9_9DINO</name>
<comment type="similarity">
    <text evidence="1">Belongs to the peptidase C2 family.</text>
</comment>
<keyword evidence="2 6" id="KW-0645">Protease</keyword>
<sequence length="887" mass="98000">MGADAMEAAELAEQTFVLPDLPEAELRSPREYQKQGPERRTRSWWLRVSLAGAALAAGVLLTVSLLVSRSTPTRTQPGQQEESSAPGTQRTAALDLTLLHRAPVREFEEAIVDDEPSEPTWINRDPEANNVTVELADGPPVDEVYGRRLSSCTSQRHRLRMIKQQQLAPRTRDELFPPDMSSIAPSGANCGDSARGIHRSCRKYNSWKTFQAVASRSGKPFDVIGAGGVNWQDIGQGQLGTCYFLAALASIAFSDAQVIDDMFVKRHKWRQNIFTTRWFVNGRPTEIEVDNYVPAMVSRPWFVQTSETGEWWPVILEKAWAKLASNYKASEGGIWPNPVLAITGAPVAYHSHRDTSVDELMKYMAEASDNGWPMGAGTGPNCVKYGLSRGHAYSIFKVANLHPWGNVVKLFNPWNRDNYHGAISNQDKSDGVFVMTAEEYHDSFQSTSIGMVKKTFTVTSKKIQTELENTTAWEFDAPFSGEFMISVEWPIPQTVTECKFGDPQVTLAVVKEHSDAQPTLAKRSAPGVAVTYAKVSAGSGRYKVAVAASFPEDNEVHEASLIVYAPQTVNIQPVSGHPHDLLLSIFGASQNGKPCDNVFIKGSGNFILKKDKVVNAFPTYWNPASTDFAYWVSSQQKWYMIQADYFDKIADGQLWSFAKITKKDMSCGCKDDRKGVAGFDGVKCTMVKGASALYANVKCRGVEHSKLVQQYCPVTCDADYCGPGGASRVPPAPAPPREFQQVCEDLEPTFITITGEPATCSDLARDCQVHPFVKERCCNTCATRAESGRLSDDKKCRDHTPPGFSNERGRVYQSCSELKGLCNRSDLVPTRCCATCAKKEGDVEESCKDEPRPNLRTTSGKTFTCKGWVSHCSHPRVKEECCQTCSH</sequence>
<dbReference type="AlphaFoldDB" id="A0A7S4PVI9"/>
<reference evidence="10" key="1">
    <citation type="submission" date="2021-01" db="EMBL/GenBank/DDBJ databases">
        <authorList>
            <person name="Corre E."/>
            <person name="Pelletier E."/>
            <person name="Niang G."/>
            <person name="Scheremetjew M."/>
            <person name="Finn R."/>
            <person name="Kale V."/>
            <person name="Holt S."/>
            <person name="Cochrane G."/>
            <person name="Meng A."/>
            <person name="Brown T."/>
            <person name="Cohen L."/>
        </authorList>
    </citation>
    <scope>NUCLEOTIDE SEQUENCE</scope>
    <source>
        <strain evidence="10">CCMP3105</strain>
    </source>
</reference>
<evidence type="ECO:0000313" key="10">
    <source>
        <dbReference type="EMBL" id="CAE4564022.1"/>
    </source>
</evidence>
<keyword evidence="3 6" id="KW-0378">Hydrolase</keyword>
<dbReference type="SUPFAM" id="SSF54001">
    <property type="entry name" value="Cysteine proteinases"/>
    <property type="match status" value="1"/>
</dbReference>
<evidence type="ECO:0000256" key="2">
    <source>
        <dbReference type="ARBA" id="ARBA00022670"/>
    </source>
</evidence>
<accession>A0A7S4PVI9</accession>
<organism evidence="10">
    <name type="scientific">Alexandrium monilatum</name>
    <dbReference type="NCBI Taxonomy" id="311494"/>
    <lineage>
        <taxon>Eukaryota</taxon>
        <taxon>Sar</taxon>
        <taxon>Alveolata</taxon>
        <taxon>Dinophyceae</taxon>
        <taxon>Gonyaulacales</taxon>
        <taxon>Pyrocystaceae</taxon>
        <taxon>Alexandrium</taxon>
    </lineage>
</organism>
<keyword evidence="4 6" id="KW-0788">Thiol protease</keyword>
<evidence type="ECO:0000256" key="4">
    <source>
        <dbReference type="ARBA" id="ARBA00022807"/>
    </source>
</evidence>
<feature type="compositionally biased region" description="Polar residues" evidence="7">
    <location>
        <begin position="72"/>
        <end position="90"/>
    </location>
</feature>
<evidence type="ECO:0000256" key="5">
    <source>
        <dbReference type="PIRSR" id="PIRSR622684-1"/>
    </source>
</evidence>
<dbReference type="PROSITE" id="PS00139">
    <property type="entry name" value="THIOL_PROTEASE_CYS"/>
    <property type="match status" value="1"/>
</dbReference>
<dbReference type="GO" id="GO:0006508">
    <property type="term" value="P:proteolysis"/>
    <property type="evidence" value="ECO:0007669"/>
    <property type="project" value="UniProtKB-KW"/>
</dbReference>
<dbReference type="PANTHER" id="PTHR10183">
    <property type="entry name" value="CALPAIN"/>
    <property type="match status" value="1"/>
</dbReference>
<evidence type="ECO:0000256" key="3">
    <source>
        <dbReference type="ARBA" id="ARBA00022801"/>
    </source>
</evidence>
<feature type="active site" evidence="5 6">
    <location>
        <position position="242"/>
    </location>
</feature>
<keyword evidence="8" id="KW-0812">Transmembrane</keyword>
<feature type="region of interest" description="Disordered" evidence="7">
    <location>
        <begin position="71"/>
        <end position="90"/>
    </location>
</feature>
<evidence type="ECO:0000256" key="6">
    <source>
        <dbReference type="PROSITE-ProRule" id="PRU00239"/>
    </source>
</evidence>
<dbReference type="EMBL" id="HBNR01005457">
    <property type="protein sequence ID" value="CAE4564022.1"/>
    <property type="molecule type" value="Transcribed_RNA"/>
</dbReference>
<dbReference type="Gene3D" id="3.90.70.10">
    <property type="entry name" value="Cysteine proteinases"/>
    <property type="match status" value="1"/>
</dbReference>
<dbReference type="InterPro" id="IPR001300">
    <property type="entry name" value="Peptidase_C2_calpain_cat"/>
</dbReference>
<feature type="domain" description="Calpain catalytic" evidence="9">
    <location>
        <begin position="170"/>
        <end position="453"/>
    </location>
</feature>
<dbReference type="SMART" id="SM00230">
    <property type="entry name" value="CysPc"/>
    <property type="match status" value="1"/>
</dbReference>
<keyword evidence="8" id="KW-0472">Membrane</keyword>
<dbReference type="GO" id="GO:0004198">
    <property type="term" value="F:calcium-dependent cysteine-type endopeptidase activity"/>
    <property type="evidence" value="ECO:0007669"/>
    <property type="project" value="InterPro"/>
</dbReference>
<evidence type="ECO:0000259" key="9">
    <source>
        <dbReference type="PROSITE" id="PS50203"/>
    </source>
</evidence>
<proteinExistence type="inferred from homology"/>
<dbReference type="InterPro" id="IPR038765">
    <property type="entry name" value="Papain-like_cys_pep_sf"/>
</dbReference>
<feature type="active site" evidence="5 6">
    <location>
        <position position="391"/>
    </location>
</feature>
<dbReference type="PRINTS" id="PR00704">
    <property type="entry name" value="CALPAIN"/>
</dbReference>
<dbReference type="PROSITE" id="PS50203">
    <property type="entry name" value="CALPAIN_CAT"/>
    <property type="match status" value="1"/>
</dbReference>
<dbReference type="InterPro" id="IPR000169">
    <property type="entry name" value="Pept_cys_AS"/>
</dbReference>
<gene>
    <name evidence="10" type="ORF">AMON00008_LOCUS3641</name>
</gene>
<dbReference type="InterPro" id="IPR022684">
    <property type="entry name" value="Calpain_cysteine_protease"/>
</dbReference>
<feature type="transmembrane region" description="Helical" evidence="8">
    <location>
        <begin position="44"/>
        <end position="67"/>
    </location>
</feature>
<evidence type="ECO:0000256" key="8">
    <source>
        <dbReference type="SAM" id="Phobius"/>
    </source>
</evidence>